<accession>A0ABS1HDE7</accession>
<dbReference type="InterPro" id="IPR003961">
    <property type="entry name" value="FN3_dom"/>
</dbReference>
<comment type="caution">
    <text evidence="5">The sequence shown here is derived from an EMBL/GenBank/DDBJ whole genome shotgun (WGS) entry which is preliminary data.</text>
</comment>
<dbReference type="InterPro" id="IPR003610">
    <property type="entry name" value="CBM5/12"/>
</dbReference>
<dbReference type="CDD" id="cd00063">
    <property type="entry name" value="FN3"/>
    <property type="match status" value="1"/>
</dbReference>
<dbReference type="Pfam" id="PF00041">
    <property type="entry name" value="fn3"/>
    <property type="match status" value="1"/>
</dbReference>
<keyword evidence="2" id="KW-0119">Carbohydrate metabolism</keyword>
<evidence type="ECO:0000313" key="5">
    <source>
        <dbReference type="EMBL" id="MBK3497443.1"/>
    </source>
</evidence>
<reference evidence="5 6" key="1">
    <citation type="submission" date="2020-12" db="EMBL/GenBank/DDBJ databases">
        <title>YIM B01967 draft genome.</title>
        <authorList>
            <person name="Yan X."/>
        </authorList>
    </citation>
    <scope>NUCLEOTIDE SEQUENCE [LARGE SCALE GENOMIC DNA]</scope>
    <source>
        <strain evidence="5 6">YIM B01967</strain>
    </source>
</reference>
<dbReference type="RefSeq" id="WP_200750708.1">
    <property type="nucleotide sequence ID" value="NZ_JAEOAH010000083.1"/>
</dbReference>
<evidence type="ECO:0000256" key="1">
    <source>
        <dbReference type="ARBA" id="ARBA00022801"/>
    </source>
</evidence>
<keyword evidence="6" id="KW-1185">Reference proteome</keyword>
<dbReference type="SUPFAM" id="SSF51055">
    <property type="entry name" value="Carbohydrate binding domain"/>
    <property type="match status" value="1"/>
</dbReference>
<organism evidence="5 6">
    <name type="scientific">Viridibacillus soli</name>
    <dbReference type="NCBI Taxonomy" id="2798301"/>
    <lineage>
        <taxon>Bacteria</taxon>
        <taxon>Bacillati</taxon>
        <taxon>Bacillota</taxon>
        <taxon>Bacilli</taxon>
        <taxon>Bacillales</taxon>
        <taxon>Caryophanaceae</taxon>
        <taxon>Viridibacillus</taxon>
    </lineage>
</organism>
<dbReference type="Gene3D" id="2.60.40.10">
    <property type="entry name" value="Immunoglobulins"/>
    <property type="match status" value="1"/>
</dbReference>
<dbReference type="PANTHER" id="PTHR46957:SF10">
    <property type="entry name" value="PROTEIN TYROSINE PHOSPHATASE, RECEPTOR TYPE, H"/>
    <property type="match status" value="1"/>
</dbReference>
<feature type="region of interest" description="Disordered" evidence="3">
    <location>
        <begin position="25"/>
        <end position="50"/>
    </location>
</feature>
<dbReference type="SMART" id="SM00060">
    <property type="entry name" value="FN3"/>
    <property type="match status" value="1"/>
</dbReference>
<evidence type="ECO:0000259" key="4">
    <source>
        <dbReference type="PROSITE" id="PS50853"/>
    </source>
</evidence>
<protein>
    <submittedName>
        <fullName evidence="5">Fibronectin type III domain-containing protein</fullName>
    </submittedName>
</protein>
<dbReference type="PANTHER" id="PTHR46957">
    <property type="entry name" value="CYTOKINE RECEPTOR"/>
    <property type="match status" value="1"/>
</dbReference>
<dbReference type="SUPFAM" id="SSF49265">
    <property type="entry name" value="Fibronectin type III"/>
    <property type="match status" value="1"/>
</dbReference>
<dbReference type="Proteomes" id="UP000618943">
    <property type="component" value="Unassembled WGS sequence"/>
</dbReference>
<dbReference type="InterPro" id="IPR036116">
    <property type="entry name" value="FN3_sf"/>
</dbReference>
<sequence>YKYTVKAIDAAGNISQESKAVVAKTGNKVPDAEAPTQPKGLHSMGETSSSVDLMWSPSEDNIAVDHYVVYRETSSGQMIAVGTSNTTSFMDKSLQSNTTYKYTVTAVDAARNESIKSNILTVTTKEQNSSYKQWDPYKAYTKGDRVEHQGKTYEAIQSYQGYGDSNWIFAPSLWKAI</sequence>
<proteinExistence type="predicted"/>
<dbReference type="Gene3D" id="2.10.10.20">
    <property type="entry name" value="Carbohydrate-binding module superfamily 5/12"/>
    <property type="match status" value="1"/>
</dbReference>
<keyword evidence="2" id="KW-0624">Polysaccharide degradation</keyword>
<dbReference type="EMBL" id="JAEOAH010000083">
    <property type="protein sequence ID" value="MBK3497443.1"/>
    <property type="molecule type" value="Genomic_DNA"/>
</dbReference>
<keyword evidence="1" id="KW-0378">Hydrolase</keyword>
<evidence type="ECO:0000256" key="3">
    <source>
        <dbReference type="SAM" id="MobiDB-lite"/>
    </source>
</evidence>
<dbReference type="InterPro" id="IPR036573">
    <property type="entry name" value="CBM_sf_5/12"/>
</dbReference>
<dbReference type="Pfam" id="PF02839">
    <property type="entry name" value="CBM_5_12"/>
    <property type="match status" value="1"/>
</dbReference>
<feature type="domain" description="Fibronectin type-III" evidence="4">
    <location>
        <begin position="34"/>
        <end position="127"/>
    </location>
</feature>
<dbReference type="SMART" id="SM00495">
    <property type="entry name" value="ChtBD3"/>
    <property type="match status" value="1"/>
</dbReference>
<evidence type="ECO:0000256" key="2">
    <source>
        <dbReference type="ARBA" id="ARBA00023326"/>
    </source>
</evidence>
<evidence type="ECO:0000313" key="6">
    <source>
        <dbReference type="Proteomes" id="UP000618943"/>
    </source>
</evidence>
<dbReference type="PROSITE" id="PS50853">
    <property type="entry name" value="FN3"/>
    <property type="match status" value="1"/>
</dbReference>
<dbReference type="InterPro" id="IPR050713">
    <property type="entry name" value="RTP_Phos/Ushers"/>
</dbReference>
<gene>
    <name evidence="5" type="ORF">JFL43_22065</name>
</gene>
<name>A0ABS1HDE7_9BACL</name>
<feature type="non-terminal residue" evidence="5">
    <location>
        <position position="1"/>
    </location>
</feature>
<dbReference type="InterPro" id="IPR013783">
    <property type="entry name" value="Ig-like_fold"/>
</dbReference>